<evidence type="ECO:0000256" key="6">
    <source>
        <dbReference type="ARBA" id="ARBA00022989"/>
    </source>
</evidence>
<feature type="domain" description="CN hydrolase" evidence="10">
    <location>
        <begin position="227"/>
        <end position="468"/>
    </location>
</feature>
<reference evidence="11" key="1">
    <citation type="submission" date="2021-01" db="EMBL/GenBank/DDBJ databases">
        <title>Ramlibacter sp. strain AW1 16S ribosomal RNA gene Genome sequencing and assembly.</title>
        <authorList>
            <person name="Kang M."/>
        </authorList>
    </citation>
    <scope>NUCLEOTIDE SEQUENCE</scope>
    <source>
        <strain evidence="11">AW1</strain>
    </source>
</reference>
<protein>
    <recommendedName>
        <fullName evidence="9">Apolipoprotein N-acyltransferase</fullName>
        <shortName evidence="9">ALP N-acyltransferase</shortName>
        <ecNumber evidence="9">2.3.1.269</ecNumber>
    </recommendedName>
</protein>
<feature type="transmembrane region" description="Helical" evidence="9">
    <location>
        <begin position="126"/>
        <end position="146"/>
    </location>
</feature>
<evidence type="ECO:0000256" key="3">
    <source>
        <dbReference type="ARBA" id="ARBA00022475"/>
    </source>
</evidence>
<accession>A0A937D880</accession>
<dbReference type="PROSITE" id="PS50263">
    <property type="entry name" value="CN_HYDROLASE"/>
    <property type="match status" value="1"/>
</dbReference>
<sequence>MQRLRQLLPWILAVVAGLAQAASIATPWSGQPLWWLQLLSLSMLVGLLLRQSSVRRGALLGWLFATCWLAGTWWWLFISMHVYGGLSAPLAALAVLVLAAFLGTYYAGAAALFVAVGRRGAWQAAFIWAGAWLLAELMRGVFFTGFPWGASGYAHVEGPLAAMAPWIGAYGIAFVAALLAGLLGALVRRGRPAWHGAVAAPAVLLAVIALPDVEAGQPGARLSVALLQGNIPQDEKFEQGSGIPLALEWYAKQLRTAEASLVVAPETAIPLLPDDLPQGYLADVAQRFTRGRQAALIGMPLGSLEAGYTNSVIGVRQGAEVYRFDKHHLVPFGEFIPPLFRWFTDLMRIPLGDFNRGAVGQPSFEWQGQRLAPNVCYEDLFGEELAARFVDPARAPTIFVNVSNIGWFGNTVAIDQHLHISRMRALEFQRPVIRATNTGATAIIDHRGTVTHLLPRYTRGVLTGEVQGREGLTPFARWASTWGLAPLWLVGALVLLAAAFPRRRR</sequence>
<evidence type="ECO:0000256" key="4">
    <source>
        <dbReference type="ARBA" id="ARBA00022679"/>
    </source>
</evidence>
<dbReference type="Pfam" id="PF00795">
    <property type="entry name" value="CN_hydrolase"/>
    <property type="match status" value="1"/>
</dbReference>
<dbReference type="Pfam" id="PF20154">
    <property type="entry name" value="LNT_N"/>
    <property type="match status" value="1"/>
</dbReference>
<comment type="catalytic activity">
    <reaction evidence="9">
        <text>N-terminal S-1,2-diacyl-sn-glyceryl-L-cysteinyl-[lipoprotein] + a glycerophospholipid = N-acyl-S-1,2-diacyl-sn-glyceryl-L-cysteinyl-[lipoprotein] + a 2-acyl-sn-glycero-3-phospholipid + H(+)</text>
        <dbReference type="Rhea" id="RHEA:48228"/>
        <dbReference type="Rhea" id="RHEA-COMP:14681"/>
        <dbReference type="Rhea" id="RHEA-COMP:14684"/>
        <dbReference type="ChEBI" id="CHEBI:15378"/>
        <dbReference type="ChEBI" id="CHEBI:136912"/>
        <dbReference type="ChEBI" id="CHEBI:140656"/>
        <dbReference type="ChEBI" id="CHEBI:140657"/>
        <dbReference type="ChEBI" id="CHEBI:140660"/>
        <dbReference type="EC" id="2.3.1.269"/>
    </reaction>
</comment>
<keyword evidence="4 9" id="KW-0808">Transferase</keyword>
<evidence type="ECO:0000256" key="7">
    <source>
        <dbReference type="ARBA" id="ARBA00023136"/>
    </source>
</evidence>
<dbReference type="EMBL" id="JAEQNA010000005">
    <property type="protein sequence ID" value="MBL0421776.1"/>
    <property type="molecule type" value="Genomic_DNA"/>
</dbReference>
<dbReference type="InterPro" id="IPR045378">
    <property type="entry name" value="LNT_N"/>
</dbReference>
<keyword evidence="7 9" id="KW-0472">Membrane</keyword>
<dbReference type="AlphaFoldDB" id="A0A937D880"/>
<dbReference type="InterPro" id="IPR004563">
    <property type="entry name" value="Apolipo_AcylTrfase"/>
</dbReference>
<evidence type="ECO:0000313" key="11">
    <source>
        <dbReference type="EMBL" id="MBL0421776.1"/>
    </source>
</evidence>
<dbReference type="SUPFAM" id="SSF56317">
    <property type="entry name" value="Carbon-nitrogen hydrolase"/>
    <property type="match status" value="1"/>
</dbReference>
<feature type="transmembrane region" description="Helical" evidence="9">
    <location>
        <begin position="90"/>
        <end position="114"/>
    </location>
</feature>
<feature type="transmembrane region" description="Helical" evidence="9">
    <location>
        <begin position="57"/>
        <end position="78"/>
    </location>
</feature>
<dbReference type="GO" id="GO:0005886">
    <property type="term" value="C:plasma membrane"/>
    <property type="evidence" value="ECO:0007669"/>
    <property type="project" value="UniProtKB-SubCell"/>
</dbReference>
<evidence type="ECO:0000256" key="9">
    <source>
        <dbReference type="HAMAP-Rule" id="MF_01148"/>
    </source>
</evidence>
<evidence type="ECO:0000256" key="1">
    <source>
        <dbReference type="ARBA" id="ARBA00004651"/>
    </source>
</evidence>
<dbReference type="RefSeq" id="WP_201684836.1">
    <property type="nucleotide sequence ID" value="NZ_JAEQNA010000005.1"/>
</dbReference>
<proteinExistence type="inferred from homology"/>
<evidence type="ECO:0000259" key="10">
    <source>
        <dbReference type="PROSITE" id="PS50263"/>
    </source>
</evidence>
<comment type="function">
    <text evidence="9">Catalyzes the phospholipid dependent N-acylation of the N-terminal cysteine of apolipoprotein, the last step in lipoprotein maturation.</text>
</comment>
<name>A0A937D880_9BURK</name>
<dbReference type="Gene3D" id="3.60.110.10">
    <property type="entry name" value="Carbon-nitrogen hydrolase"/>
    <property type="match status" value="1"/>
</dbReference>
<dbReference type="GO" id="GO:0042158">
    <property type="term" value="P:lipoprotein biosynthetic process"/>
    <property type="evidence" value="ECO:0007669"/>
    <property type="project" value="UniProtKB-UniRule"/>
</dbReference>
<comment type="caution">
    <text evidence="11">The sequence shown here is derived from an EMBL/GenBank/DDBJ whole genome shotgun (WGS) entry which is preliminary data.</text>
</comment>
<organism evidence="11 12">
    <name type="scientific">Ramlibacter aurantiacus</name>
    <dbReference type="NCBI Taxonomy" id="2801330"/>
    <lineage>
        <taxon>Bacteria</taxon>
        <taxon>Pseudomonadati</taxon>
        <taxon>Pseudomonadota</taxon>
        <taxon>Betaproteobacteria</taxon>
        <taxon>Burkholderiales</taxon>
        <taxon>Comamonadaceae</taxon>
        <taxon>Ramlibacter</taxon>
    </lineage>
</organism>
<dbReference type="NCBIfam" id="TIGR00546">
    <property type="entry name" value="lnt"/>
    <property type="match status" value="1"/>
</dbReference>
<comment type="similarity">
    <text evidence="2 9">Belongs to the CN hydrolase family. Apolipoprotein N-acyltransferase subfamily.</text>
</comment>
<dbReference type="PANTHER" id="PTHR38686:SF1">
    <property type="entry name" value="APOLIPOPROTEIN N-ACYLTRANSFERASE"/>
    <property type="match status" value="1"/>
</dbReference>
<feature type="transmembrane region" description="Helical" evidence="9">
    <location>
        <begin position="193"/>
        <end position="211"/>
    </location>
</feature>
<evidence type="ECO:0000256" key="2">
    <source>
        <dbReference type="ARBA" id="ARBA00010065"/>
    </source>
</evidence>
<evidence type="ECO:0000256" key="8">
    <source>
        <dbReference type="ARBA" id="ARBA00023315"/>
    </source>
</evidence>
<feature type="transmembrane region" description="Helical" evidence="9">
    <location>
        <begin position="482"/>
        <end position="500"/>
    </location>
</feature>
<dbReference type="HAMAP" id="MF_01148">
    <property type="entry name" value="Lnt"/>
    <property type="match status" value="1"/>
</dbReference>
<dbReference type="EC" id="2.3.1.269" evidence="9"/>
<dbReference type="Proteomes" id="UP000613011">
    <property type="component" value="Unassembled WGS sequence"/>
</dbReference>
<keyword evidence="8 9" id="KW-0012">Acyltransferase</keyword>
<evidence type="ECO:0000256" key="5">
    <source>
        <dbReference type="ARBA" id="ARBA00022692"/>
    </source>
</evidence>
<comment type="subcellular location">
    <subcellularLocation>
        <location evidence="1 9">Cell membrane</location>
        <topology evidence="1 9">Multi-pass membrane protein</topology>
    </subcellularLocation>
</comment>
<keyword evidence="12" id="KW-1185">Reference proteome</keyword>
<dbReference type="CDD" id="cd07571">
    <property type="entry name" value="ALP_N-acyl_transferase"/>
    <property type="match status" value="1"/>
</dbReference>
<keyword evidence="6 9" id="KW-1133">Transmembrane helix</keyword>
<keyword evidence="5 9" id="KW-0812">Transmembrane</keyword>
<dbReference type="PANTHER" id="PTHR38686">
    <property type="entry name" value="APOLIPOPROTEIN N-ACYLTRANSFERASE"/>
    <property type="match status" value="1"/>
</dbReference>
<dbReference type="InterPro" id="IPR036526">
    <property type="entry name" value="C-N_Hydrolase_sf"/>
</dbReference>
<gene>
    <name evidence="9 11" type="primary">lnt</name>
    <name evidence="11" type="ORF">JI739_15605</name>
</gene>
<dbReference type="InterPro" id="IPR003010">
    <property type="entry name" value="C-N_Hydrolase"/>
</dbReference>
<feature type="transmembrane region" description="Helical" evidence="9">
    <location>
        <begin position="166"/>
        <end position="186"/>
    </location>
</feature>
<evidence type="ECO:0000313" key="12">
    <source>
        <dbReference type="Proteomes" id="UP000613011"/>
    </source>
</evidence>
<feature type="transmembrane region" description="Helical" evidence="9">
    <location>
        <begin position="33"/>
        <end position="50"/>
    </location>
</feature>
<dbReference type="GO" id="GO:0016410">
    <property type="term" value="F:N-acyltransferase activity"/>
    <property type="evidence" value="ECO:0007669"/>
    <property type="project" value="UniProtKB-UniRule"/>
</dbReference>
<comment type="pathway">
    <text evidence="9">Protein modification; lipoprotein biosynthesis (N-acyl transfer).</text>
</comment>
<keyword evidence="3 9" id="KW-1003">Cell membrane</keyword>